<feature type="transmembrane region" description="Helical" evidence="2">
    <location>
        <begin position="753"/>
        <end position="771"/>
    </location>
</feature>
<dbReference type="Pfam" id="PF11915">
    <property type="entry name" value="DUF3433"/>
    <property type="match status" value="2"/>
</dbReference>
<dbReference type="PANTHER" id="PTHR37544:SF3">
    <property type="entry name" value="SPRAY"/>
    <property type="match status" value="1"/>
</dbReference>
<feature type="transmembrane region" description="Helical" evidence="2">
    <location>
        <begin position="211"/>
        <end position="230"/>
    </location>
</feature>
<proteinExistence type="predicted"/>
<feature type="region of interest" description="Disordered" evidence="1">
    <location>
        <begin position="1495"/>
        <end position="1518"/>
    </location>
</feature>
<comment type="caution">
    <text evidence="3">The sequence shown here is derived from an EMBL/GenBank/DDBJ whole genome shotgun (WGS) entry which is preliminary data.</text>
</comment>
<evidence type="ECO:0000313" key="3">
    <source>
        <dbReference type="EMBL" id="KAJ3574959.1"/>
    </source>
</evidence>
<name>A0A9W8NGS9_9PEZI</name>
<protein>
    <submittedName>
        <fullName evidence="3">Uncharacterized protein</fullName>
    </submittedName>
</protein>
<evidence type="ECO:0000256" key="1">
    <source>
        <dbReference type="SAM" id="MobiDB-lite"/>
    </source>
</evidence>
<evidence type="ECO:0000256" key="2">
    <source>
        <dbReference type="SAM" id="Phobius"/>
    </source>
</evidence>
<keyword evidence="4" id="KW-1185">Reference proteome</keyword>
<reference evidence="3" key="1">
    <citation type="submission" date="2022-07" db="EMBL/GenBank/DDBJ databases">
        <title>Genome Sequence of Xylaria arbuscula.</title>
        <authorList>
            <person name="Buettner E."/>
        </authorList>
    </citation>
    <scope>NUCLEOTIDE SEQUENCE</scope>
    <source>
        <strain evidence="3">VT107</strain>
    </source>
</reference>
<feature type="transmembrane region" description="Helical" evidence="2">
    <location>
        <begin position="698"/>
        <end position="722"/>
    </location>
</feature>
<keyword evidence="2" id="KW-0472">Membrane</keyword>
<feature type="transmembrane region" description="Helical" evidence="2">
    <location>
        <begin position="840"/>
        <end position="860"/>
    </location>
</feature>
<gene>
    <name evidence="3" type="ORF">NPX13_g4203</name>
</gene>
<dbReference type="InterPro" id="IPR021840">
    <property type="entry name" value="DUF3433"/>
</dbReference>
<dbReference type="EMBL" id="JANPWZ010000577">
    <property type="protein sequence ID" value="KAJ3574959.1"/>
    <property type="molecule type" value="Genomic_DNA"/>
</dbReference>
<accession>A0A9W8NGS9</accession>
<dbReference type="Proteomes" id="UP001148614">
    <property type="component" value="Unassembled WGS sequence"/>
</dbReference>
<feature type="transmembrane region" description="Helical" evidence="2">
    <location>
        <begin position="100"/>
        <end position="125"/>
    </location>
</feature>
<feature type="transmembrane region" description="Helical" evidence="2">
    <location>
        <begin position="576"/>
        <end position="596"/>
    </location>
</feature>
<keyword evidence="2" id="KW-1133">Transmembrane helix</keyword>
<feature type="transmembrane region" description="Helical" evidence="2">
    <location>
        <begin position="1344"/>
        <end position="1367"/>
    </location>
</feature>
<evidence type="ECO:0000313" key="4">
    <source>
        <dbReference type="Proteomes" id="UP001148614"/>
    </source>
</evidence>
<keyword evidence="2" id="KW-0812">Transmembrane</keyword>
<feature type="transmembrane region" description="Helical" evidence="2">
    <location>
        <begin position="145"/>
        <end position="163"/>
    </location>
</feature>
<sequence>MCLPSVRASSNQHADASYQALSHWQEDNHNEHYSSTDYQYFRDSTIHDVPHIPQVAQLSWDRKASSTTRVEPVAVDGIHQESKSGFSETKATWLPYTLRWYCLALIIAFTAVLEIAVVVVHVISARQKGIVADDGSGIITILSKFIPTLLAVIHGILLSILLIDVKRTQPFANLASPAGASAKQSLSWIADAWWESLFASLPKSRVKKTNWALLCATVAFIFCFLLLSPFSSTLLVSQDVLFVEERAFSQLDISSALPLQADALGTTYFRTVGSLLQNVTTSAWITDHRAVLPFWPSTIGSAPLGPIISDSAQTWSARTTVFDVEMECDQMNLVEFVTIQLDPKEHPLNLAHRARLLSPSGCDLNLTVEEGEDLSSFGGAVWSNLRGFNGTNIGFVFDTPSNVSGCTQDEIILLSGYLPEATFANATFTGQVCKTSYYMGNPNVAVTLSNSATLLEIDESEYLSIRKPIPSTFANVTSFQHVFLNNTNWEVHLKKPLKSTRPYAFAPAIMLSAIYDLSVEKMVADPSFTQTAGRVKQRFFGELLRDVFDTASGSDAIKTTGIVTDTRRRVVVVPSAAIIIEISLFLQLLLLSTVFITTRISKRPLGLFADPAPPLRVAKLISNEAGTLQSLKGLHGTSPRELEHLLSNKRYQLSQGQISLVADEGPEDIIDMASSQEQESQGHGLQSSTFPKQQALTLSIWVFLLLIFLLAAVLTVIAYLYWYSDTVGLYQTAFIYAFDISVGGLDLGAVNPASLITTLVAVIIGLWWGSLDTALRKIQPYLILAKTPSTQLRSEAVSISYISSYLLWGAWRALKRRHWILALVCTGAFLSEIRKSNRALPCYVTLLLTSLVTIAMSSLWTRAGGSLPHAVNVSRQLELRQVPQVSAGVEQFTSHAGNYKQTVISDLFDSMRTSWIYGAAVQTSLNGSEPPWSSGGWSFIPYDLSMVPNTTLQHTRDEALIPKYSTNATIDTSAIRARLECSPYEYLDLEDSRFWLTEWDLTNTSRWARDMNAVSMSRGFELGLTDDYDNIGKENVLLYLDQEPDLEGNYTTFFVNNKRFQCCENKTNGQIDSGSVGYWSPNLRNGSFYPDFAGTWPANFTVKWIHGTPVEGYCRNDTKFECEPALMWADRPRMAALNCMPIIETGDATVTVDASDGNVVDFVIRGEPQPDEYAWSEDFTKHKYNDSSGFDINITTSHGILFVTALLGAADLDEVQGTDLNNRITESESLEDQTFNIRQPGLNVDLMTYSMLSLVNYDHEALLDLETLQRTAQQTFTALFQNYASTNVSFGNGGYVFQPLEEKLPADLDGPVKRSSRADTAPANGTVVMHIARPVELLKISKTAAWICLSILAYLIVVGVILTIASWRYYSSLLLRRINSIADVAVLMAGSERLLGLARETAVNKMKLDAGTRVRLGWFNDTNGTTRWGIEVVGEEQSGTKEIPLKASVSHPKNNNLAYFMASAGTSFTSISQREVEASSSRTSLVDVDLEERQPVHAFARNTHPKPSSSERDVLMPR</sequence>
<dbReference type="PANTHER" id="PTHR37544">
    <property type="entry name" value="SPRAY-RELATED"/>
    <property type="match status" value="1"/>
</dbReference>
<organism evidence="3 4">
    <name type="scientific">Xylaria arbuscula</name>
    <dbReference type="NCBI Taxonomy" id="114810"/>
    <lineage>
        <taxon>Eukaryota</taxon>
        <taxon>Fungi</taxon>
        <taxon>Dikarya</taxon>
        <taxon>Ascomycota</taxon>
        <taxon>Pezizomycotina</taxon>
        <taxon>Sordariomycetes</taxon>
        <taxon>Xylariomycetidae</taxon>
        <taxon>Xylariales</taxon>
        <taxon>Xylariaceae</taxon>
        <taxon>Xylaria</taxon>
    </lineage>
</organism>
<feature type="compositionally biased region" description="Basic and acidic residues" evidence="1">
    <location>
        <begin position="1509"/>
        <end position="1518"/>
    </location>
</feature>